<feature type="signal peptide" evidence="2">
    <location>
        <begin position="1"/>
        <end position="26"/>
    </location>
</feature>
<protein>
    <submittedName>
        <fullName evidence="3">Uncharacterized protein</fullName>
    </submittedName>
</protein>
<proteinExistence type="predicted"/>
<evidence type="ECO:0000256" key="2">
    <source>
        <dbReference type="SAM" id="SignalP"/>
    </source>
</evidence>
<feature type="compositionally biased region" description="Basic and acidic residues" evidence="1">
    <location>
        <begin position="134"/>
        <end position="149"/>
    </location>
</feature>
<feature type="region of interest" description="Disordered" evidence="1">
    <location>
        <begin position="130"/>
        <end position="165"/>
    </location>
</feature>
<reference evidence="3" key="1">
    <citation type="submission" date="2023-03" db="EMBL/GenBank/DDBJ databases">
        <title>Massive genome expansion in bonnet fungi (Mycena s.s.) driven by repeated elements and novel gene families across ecological guilds.</title>
        <authorList>
            <consortium name="Lawrence Berkeley National Laboratory"/>
            <person name="Harder C.B."/>
            <person name="Miyauchi S."/>
            <person name="Viragh M."/>
            <person name="Kuo A."/>
            <person name="Thoen E."/>
            <person name="Andreopoulos B."/>
            <person name="Lu D."/>
            <person name="Skrede I."/>
            <person name="Drula E."/>
            <person name="Henrissat B."/>
            <person name="Morin E."/>
            <person name="Kohler A."/>
            <person name="Barry K."/>
            <person name="LaButti K."/>
            <person name="Morin E."/>
            <person name="Salamov A."/>
            <person name="Lipzen A."/>
            <person name="Mereny Z."/>
            <person name="Hegedus B."/>
            <person name="Baldrian P."/>
            <person name="Stursova M."/>
            <person name="Weitz H."/>
            <person name="Taylor A."/>
            <person name="Grigoriev I.V."/>
            <person name="Nagy L.G."/>
            <person name="Martin F."/>
            <person name="Kauserud H."/>
        </authorList>
    </citation>
    <scope>NUCLEOTIDE SEQUENCE</scope>
    <source>
        <strain evidence="3">CBHHK067</strain>
    </source>
</reference>
<feature type="compositionally biased region" description="Polar residues" evidence="1">
    <location>
        <begin position="315"/>
        <end position="325"/>
    </location>
</feature>
<keyword evidence="4" id="KW-1185">Reference proteome</keyword>
<evidence type="ECO:0000313" key="3">
    <source>
        <dbReference type="EMBL" id="KAJ7658998.1"/>
    </source>
</evidence>
<keyword evidence="2" id="KW-0732">Signal</keyword>
<dbReference type="Proteomes" id="UP001221757">
    <property type="component" value="Unassembled WGS sequence"/>
</dbReference>
<evidence type="ECO:0000313" key="4">
    <source>
        <dbReference type="Proteomes" id="UP001221757"/>
    </source>
</evidence>
<feature type="region of interest" description="Disordered" evidence="1">
    <location>
        <begin position="306"/>
        <end position="325"/>
    </location>
</feature>
<accession>A0AAD7CTM5</accession>
<name>A0AAD7CTM5_MYCRO</name>
<organism evidence="3 4">
    <name type="scientific">Mycena rosella</name>
    <name type="common">Pink bonnet</name>
    <name type="synonym">Agaricus rosellus</name>
    <dbReference type="NCBI Taxonomy" id="1033263"/>
    <lineage>
        <taxon>Eukaryota</taxon>
        <taxon>Fungi</taxon>
        <taxon>Dikarya</taxon>
        <taxon>Basidiomycota</taxon>
        <taxon>Agaricomycotina</taxon>
        <taxon>Agaricomycetes</taxon>
        <taxon>Agaricomycetidae</taxon>
        <taxon>Agaricales</taxon>
        <taxon>Marasmiineae</taxon>
        <taxon>Mycenaceae</taxon>
        <taxon>Mycena</taxon>
    </lineage>
</organism>
<comment type="caution">
    <text evidence="3">The sequence shown here is derived from an EMBL/GenBank/DDBJ whole genome shotgun (WGS) entry which is preliminary data.</text>
</comment>
<evidence type="ECO:0000256" key="1">
    <source>
        <dbReference type="SAM" id="MobiDB-lite"/>
    </source>
</evidence>
<sequence length="351" mass="38663">MPLRPLVGFFLLLIVLAPYLPHHTHIDPHSFPIHARRFSARSCSFTVFSSLPRLSCSLRPGCDSPLRWRGRLSRNGRLSQPLLSSEVYARDGSMRLENTRGLDESDFASEHGQEHPPRTEDELWYTPTSRPMHAAKDSDDFPLADDRRSQAGVPPRRPWRPAAELPTSDDCLAPLTPLPAARFDMGRALTAGKGVVAYPVLEGYDGFVDVGSAVDIESTALSRRRRPRPARRPCRKVPVHTVQCTTRSSCLVKTQRHRPRVTLSLRTGGGARRRLLMACACDGGRTQSGGVRGALTEDNSAAPQFSAAAGCDPVNDSSSGSSRHCQDLTTNHPWLGVQPASMARLHLWKNL</sequence>
<feature type="chain" id="PRO_5041934388" evidence="2">
    <location>
        <begin position="27"/>
        <end position="351"/>
    </location>
</feature>
<dbReference type="AlphaFoldDB" id="A0AAD7CTM5"/>
<gene>
    <name evidence="3" type="ORF">B0H17DRAFT_1145410</name>
</gene>
<dbReference type="EMBL" id="JARKIE010000273">
    <property type="protein sequence ID" value="KAJ7658998.1"/>
    <property type="molecule type" value="Genomic_DNA"/>
</dbReference>